<dbReference type="AlphaFoldDB" id="D7MJD0"/>
<sequence length="360" mass="41961">MTNEVWAQFTNRHPGLSMPLLELFIDVMTSKLQSSSNDYSTQNSNCFVPQMNLAPPHWRESRGKFVDNLYHLIENIFSTKKEDGNYVYIGDCITWDFMRKDEITANNVSNGNINYIRSQYKDVESYNLALGAADVAWRRGSGYISLTINFKVNNLKSSHKFQLQKTSLFLFTKEPFEEFQKDFLKYKGFDILEVFLNFIFCHQSCGMSKMRRMCCIGNNATENIIWTPDLDVTFYTMYLQECKINNPINKTQFIQTFAEQTGHELSWKTFKRRLFYLTSLYTSIRKSCTPDPRTGMPTMTNEAWAQITKRHPELLNPSSKPLVDLFIQRLTSRIQSNSIDVAPVSSDFDPYMMGLMMLYM</sequence>
<evidence type="ECO:0000313" key="1">
    <source>
        <dbReference type="EMBL" id="EFH44938.1"/>
    </source>
</evidence>
<evidence type="ECO:0000313" key="2">
    <source>
        <dbReference type="Proteomes" id="UP000008694"/>
    </source>
</evidence>
<dbReference type="Proteomes" id="UP000008694">
    <property type="component" value="Unassembled WGS sequence"/>
</dbReference>
<gene>
    <name evidence="1" type="ORF">ARALYDRAFT_659632</name>
</gene>
<dbReference type="Gramene" id="Al_scaffold_0007_3687">
    <property type="protein sequence ID" value="Al_scaffold_0007_3687"/>
    <property type="gene ID" value="Al_scaffold_0007_3687"/>
</dbReference>
<organism evidence="2">
    <name type="scientific">Arabidopsis lyrata subsp. lyrata</name>
    <name type="common">Lyre-leaved rock-cress</name>
    <dbReference type="NCBI Taxonomy" id="81972"/>
    <lineage>
        <taxon>Eukaryota</taxon>
        <taxon>Viridiplantae</taxon>
        <taxon>Streptophyta</taxon>
        <taxon>Embryophyta</taxon>
        <taxon>Tracheophyta</taxon>
        <taxon>Spermatophyta</taxon>
        <taxon>Magnoliopsida</taxon>
        <taxon>eudicotyledons</taxon>
        <taxon>Gunneridae</taxon>
        <taxon>Pentapetalae</taxon>
        <taxon>rosids</taxon>
        <taxon>malvids</taxon>
        <taxon>Brassicales</taxon>
        <taxon>Brassicaceae</taxon>
        <taxon>Camelineae</taxon>
        <taxon>Arabidopsis</taxon>
    </lineage>
</organism>
<name>D7MJD0_ARALL</name>
<dbReference type="EMBL" id="GL348719">
    <property type="protein sequence ID" value="EFH44938.1"/>
    <property type="molecule type" value="Genomic_DNA"/>
</dbReference>
<reference evidence="2" key="1">
    <citation type="journal article" date="2011" name="Nat. Genet.">
        <title>The Arabidopsis lyrata genome sequence and the basis of rapid genome size change.</title>
        <authorList>
            <person name="Hu T.T."/>
            <person name="Pattyn P."/>
            <person name="Bakker E.G."/>
            <person name="Cao J."/>
            <person name="Cheng J.-F."/>
            <person name="Clark R.M."/>
            <person name="Fahlgren N."/>
            <person name="Fawcett J.A."/>
            <person name="Grimwood J."/>
            <person name="Gundlach H."/>
            <person name="Haberer G."/>
            <person name="Hollister J.D."/>
            <person name="Ossowski S."/>
            <person name="Ottilar R.P."/>
            <person name="Salamov A.A."/>
            <person name="Schneeberger K."/>
            <person name="Spannagl M."/>
            <person name="Wang X."/>
            <person name="Yang L."/>
            <person name="Nasrallah M.E."/>
            <person name="Bergelson J."/>
            <person name="Carrington J.C."/>
            <person name="Gaut B.S."/>
            <person name="Schmutz J."/>
            <person name="Mayer K.F.X."/>
            <person name="Van de Peer Y."/>
            <person name="Grigoriev I.V."/>
            <person name="Nordborg M."/>
            <person name="Weigel D."/>
            <person name="Guo Y.-L."/>
        </authorList>
    </citation>
    <scope>NUCLEOTIDE SEQUENCE [LARGE SCALE GENOMIC DNA]</scope>
    <source>
        <strain evidence="2">cv. MN47</strain>
    </source>
</reference>
<proteinExistence type="predicted"/>
<dbReference type="HOGENOM" id="CLU_770192_0_0_1"/>
<accession>D7MJD0</accession>
<protein>
    <submittedName>
        <fullName evidence="1">Predicted protein</fullName>
    </submittedName>
</protein>
<keyword evidence="2" id="KW-1185">Reference proteome</keyword>